<evidence type="ECO:0000256" key="1">
    <source>
        <dbReference type="SAM" id="Phobius"/>
    </source>
</evidence>
<feature type="transmembrane region" description="Helical" evidence="1">
    <location>
        <begin position="102"/>
        <end position="128"/>
    </location>
</feature>
<accession>A0AAV5T2D8</accession>
<organism evidence="2 3">
    <name type="scientific">Pristionchus entomophagus</name>
    <dbReference type="NCBI Taxonomy" id="358040"/>
    <lineage>
        <taxon>Eukaryota</taxon>
        <taxon>Metazoa</taxon>
        <taxon>Ecdysozoa</taxon>
        <taxon>Nematoda</taxon>
        <taxon>Chromadorea</taxon>
        <taxon>Rhabditida</taxon>
        <taxon>Rhabditina</taxon>
        <taxon>Diplogasteromorpha</taxon>
        <taxon>Diplogasteroidea</taxon>
        <taxon>Neodiplogasteridae</taxon>
        <taxon>Pristionchus</taxon>
    </lineage>
</organism>
<comment type="caution">
    <text evidence="2">The sequence shown here is derived from an EMBL/GenBank/DDBJ whole genome shotgun (WGS) entry which is preliminary data.</text>
</comment>
<dbReference type="EMBL" id="BTSX01000003">
    <property type="protein sequence ID" value="GMS89741.1"/>
    <property type="molecule type" value="Genomic_DNA"/>
</dbReference>
<evidence type="ECO:0000313" key="2">
    <source>
        <dbReference type="EMBL" id="GMS89741.1"/>
    </source>
</evidence>
<keyword evidence="1" id="KW-0812">Transmembrane</keyword>
<evidence type="ECO:0000313" key="3">
    <source>
        <dbReference type="Proteomes" id="UP001432027"/>
    </source>
</evidence>
<protein>
    <recommendedName>
        <fullName evidence="4">G protein-coupled receptor</fullName>
    </recommendedName>
</protein>
<sequence>SRCSPLFSMDLDVIELEQIPENDQLTIYVKKGRWIYLIIVTIITFTLVSTAYGIDHWGTDNNGNHRGITAILPEYGANQEGFTFLGFLANILIVYRDKVMKMFGLFVAYIQVLEISLLWLLLGLWSSLGGHDDYSFGPSFFITIATILWILLQMPLCGYLFVIFELMRKK</sequence>
<keyword evidence="3" id="KW-1185">Reference proteome</keyword>
<reference evidence="2" key="1">
    <citation type="submission" date="2023-10" db="EMBL/GenBank/DDBJ databases">
        <title>Genome assembly of Pristionchus species.</title>
        <authorList>
            <person name="Yoshida K."/>
            <person name="Sommer R.J."/>
        </authorList>
    </citation>
    <scope>NUCLEOTIDE SEQUENCE</scope>
    <source>
        <strain evidence="2">RS0144</strain>
    </source>
</reference>
<dbReference type="Proteomes" id="UP001432027">
    <property type="component" value="Unassembled WGS sequence"/>
</dbReference>
<proteinExistence type="predicted"/>
<gene>
    <name evidence="2" type="ORF">PENTCL1PPCAC_11916</name>
</gene>
<name>A0AAV5T2D8_9BILA</name>
<evidence type="ECO:0008006" key="4">
    <source>
        <dbReference type="Google" id="ProtNLM"/>
    </source>
</evidence>
<keyword evidence="1" id="KW-1133">Transmembrane helix</keyword>
<feature type="non-terminal residue" evidence="2">
    <location>
        <position position="170"/>
    </location>
</feature>
<feature type="transmembrane region" description="Helical" evidence="1">
    <location>
        <begin position="75"/>
        <end position="95"/>
    </location>
</feature>
<keyword evidence="1" id="KW-0472">Membrane</keyword>
<feature type="transmembrane region" description="Helical" evidence="1">
    <location>
        <begin position="34"/>
        <end position="55"/>
    </location>
</feature>
<feature type="non-terminal residue" evidence="2">
    <location>
        <position position="1"/>
    </location>
</feature>
<dbReference type="AlphaFoldDB" id="A0AAV5T2D8"/>
<feature type="transmembrane region" description="Helical" evidence="1">
    <location>
        <begin position="140"/>
        <end position="164"/>
    </location>
</feature>